<feature type="region of interest" description="Disordered" evidence="7">
    <location>
        <begin position="526"/>
        <end position="760"/>
    </location>
</feature>
<evidence type="ECO:0000256" key="5">
    <source>
        <dbReference type="ARBA" id="ARBA00022989"/>
    </source>
</evidence>
<dbReference type="GO" id="GO:0016020">
    <property type="term" value="C:membrane"/>
    <property type="evidence" value="ECO:0007669"/>
    <property type="project" value="UniProtKB-SubCell"/>
</dbReference>
<keyword evidence="10" id="KW-1185">Reference proteome</keyword>
<feature type="compositionally biased region" description="Acidic residues" evidence="7">
    <location>
        <begin position="641"/>
        <end position="680"/>
    </location>
</feature>
<dbReference type="InterPro" id="IPR056462">
    <property type="entry name" value="HAD_RAM2/GPAT1-8"/>
</dbReference>
<dbReference type="SUPFAM" id="SSF69593">
    <property type="entry name" value="Glycerol-3-phosphate (1)-acyltransferase"/>
    <property type="match status" value="1"/>
</dbReference>
<evidence type="ECO:0000256" key="1">
    <source>
        <dbReference type="ARBA" id="ARBA00004141"/>
    </source>
</evidence>
<dbReference type="SMART" id="SM00563">
    <property type="entry name" value="PlsC"/>
    <property type="match status" value="1"/>
</dbReference>
<proteinExistence type="inferred from homology"/>
<feature type="compositionally biased region" description="Acidic residues" evidence="7">
    <location>
        <begin position="692"/>
        <end position="714"/>
    </location>
</feature>
<feature type="compositionally biased region" description="Basic and acidic residues" evidence="7">
    <location>
        <begin position="550"/>
        <end position="568"/>
    </location>
</feature>
<dbReference type="Pfam" id="PF01553">
    <property type="entry name" value="Acyltransferase"/>
    <property type="match status" value="1"/>
</dbReference>
<dbReference type="GO" id="GO:0010143">
    <property type="term" value="P:cutin biosynthetic process"/>
    <property type="evidence" value="ECO:0007669"/>
    <property type="project" value="TreeGrafter"/>
</dbReference>
<feature type="compositionally biased region" description="Basic and acidic residues" evidence="7">
    <location>
        <begin position="526"/>
        <end position="536"/>
    </location>
</feature>
<evidence type="ECO:0000256" key="7">
    <source>
        <dbReference type="SAM" id="MobiDB-lite"/>
    </source>
</evidence>
<dbReference type="Proteomes" id="UP001222027">
    <property type="component" value="Unassembled WGS sequence"/>
</dbReference>
<keyword evidence="6" id="KW-0472">Membrane</keyword>
<dbReference type="GO" id="GO:0016791">
    <property type="term" value="F:phosphatase activity"/>
    <property type="evidence" value="ECO:0007669"/>
    <property type="project" value="TreeGrafter"/>
</dbReference>
<organism evidence="9 10">
    <name type="scientific">Ensete ventricosum</name>
    <name type="common">Abyssinian banana</name>
    <name type="synonym">Musa ensete</name>
    <dbReference type="NCBI Taxonomy" id="4639"/>
    <lineage>
        <taxon>Eukaryota</taxon>
        <taxon>Viridiplantae</taxon>
        <taxon>Streptophyta</taxon>
        <taxon>Embryophyta</taxon>
        <taxon>Tracheophyta</taxon>
        <taxon>Spermatophyta</taxon>
        <taxon>Magnoliopsida</taxon>
        <taxon>Liliopsida</taxon>
        <taxon>Zingiberales</taxon>
        <taxon>Musaceae</taxon>
        <taxon>Ensete</taxon>
    </lineage>
</organism>
<protein>
    <recommendedName>
        <fullName evidence="8">Phospholipid/glycerol acyltransferase domain-containing protein</fullName>
    </recommendedName>
</protein>
<dbReference type="AlphaFoldDB" id="A0AAV8RPQ7"/>
<evidence type="ECO:0000256" key="6">
    <source>
        <dbReference type="ARBA" id="ARBA00023136"/>
    </source>
</evidence>
<evidence type="ECO:0000313" key="10">
    <source>
        <dbReference type="Proteomes" id="UP001222027"/>
    </source>
</evidence>
<accession>A0AAV8RPQ7</accession>
<keyword evidence="5" id="KW-1133">Transmembrane helix</keyword>
<feature type="compositionally biased region" description="Acidic residues" evidence="7">
    <location>
        <begin position="741"/>
        <end position="760"/>
    </location>
</feature>
<gene>
    <name evidence="9" type="ORF">OPV22_004809</name>
</gene>
<evidence type="ECO:0000256" key="4">
    <source>
        <dbReference type="ARBA" id="ARBA00022692"/>
    </source>
</evidence>
<evidence type="ECO:0000259" key="8">
    <source>
        <dbReference type="SMART" id="SM00563"/>
    </source>
</evidence>
<evidence type="ECO:0000256" key="3">
    <source>
        <dbReference type="ARBA" id="ARBA00022679"/>
    </source>
</evidence>
<comment type="subcellular location">
    <subcellularLocation>
        <location evidence="1">Membrane</location>
        <topology evidence="1">Multi-pass membrane protein</topology>
    </subcellularLocation>
</comment>
<feature type="compositionally biased region" description="Acidic residues" evidence="7">
    <location>
        <begin position="577"/>
        <end position="628"/>
    </location>
</feature>
<name>A0AAV8RPQ7_ENSVE</name>
<reference evidence="9 10" key="1">
    <citation type="submission" date="2022-12" db="EMBL/GenBank/DDBJ databases">
        <title>Chromosome-scale assembly of the Ensete ventricosum genome.</title>
        <authorList>
            <person name="Dussert Y."/>
            <person name="Stocks J."/>
            <person name="Wendawek A."/>
            <person name="Woldeyes F."/>
            <person name="Nichols R.A."/>
            <person name="Borrell J.S."/>
        </authorList>
    </citation>
    <scope>NUCLEOTIDE SEQUENCE [LARGE SCALE GENOMIC DNA]</scope>
    <source>
        <strain evidence="10">cv. Maze</strain>
        <tissue evidence="9">Seeds</tissue>
    </source>
</reference>
<dbReference type="Pfam" id="PF23270">
    <property type="entry name" value="HAD_RAM2_N"/>
    <property type="match status" value="1"/>
</dbReference>
<dbReference type="PANTHER" id="PTHR15486:SF62">
    <property type="entry name" value="GLYCEROL-3-PHOSPHATE ACYLTRANSFERASE 2-RELATED"/>
    <property type="match status" value="1"/>
</dbReference>
<dbReference type="InterPro" id="IPR002123">
    <property type="entry name" value="Plipid/glycerol_acylTrfase"/>
</dbReference>
<comment type="similarity">
    <text evidence="2">Belongs to the GPAT/DAPAT family.</text>
</comment>
<dbReference type="EMBL" id="JAQQAF010000002">
    <property type="protein sequence ID" value="KAJ8503923.1"/>
    <property type="molecule type" value="Genomic_DNA"/>
</dbReference>
<feature type="domain" description="Phospholipid/glycerol acyltransferase" evidence="8">
    <location>
        <begin position="338"/>
        <end position="439"/>
    </location>
</feature>
<keyword evidence="4" id="KW-0812">Transmembrane</keyword>
<evidence type="ECO:0000313" key="9">
    <source>
        <dbReference type="EMBL" id="KAJ8503923.1"/>
    </source>
</evidence>
<dbReference type="GO" id="GO:0090447">
    <property type="term" value="F:glycerol-3-phosphate 2-O-acyltransferase activity"/>
    <property type="evidence" value="ECO:0007669"/>
    <property type="project" value="TreeGrafter"/>
</dbReference>
<sequence>MSCVSFLVTFDRHRLGVSQNQSARSSESLHGQPVCFCCLSSIHGRGQRSNRFLLPGRPSTCFTNHGRSQRYPSLENLPSQTVVCDVEGALLRTSSTFPYFMLVALEAGGFLRGLLLLLLHPLISCLSHEVGIRIMVMVCFFGLRKQDFRVGRAMLPKFFLEQVGLEGFEVLRRGGRRMVCVSSMPTLMVEGFLKEYLDVEVVLGRELKVFAGYYTGLMEDGAIGFGHVDFAHRQLFTHCKEVRLVGEAERRRWHPLPRSQYPKPLVFHGGRIAFRPDAISTFCMFLWLPLGFALAFARALVFLFLPYALSVPLLASLGMHSRLITSSDKEERRGDGSQLYICNHRTLLDALYISAALGRHVTATTYSVSRISEWFSPIRTVRLTRNREEDAARMKKLVQEGDLMVCPEGTTCREPYLLRFSPLAAEISREVVPVALESWVSMFYGTSTGKLKFLDPLYFLMNPLPCYEVEFMARVPTGAIGGKECSSYEMANHLQGEIGRRLGFQCTSLTRKDKYLLLAGNEGTIERERETRREGDREEGDEMKGGAAAPKEEREMEVGKKSKEEEIKAINGKVDVYDVDEDGAEEEREDDEEPEEIVELDDDDDDDGEDDDGDDDGDDDDDDDDVEEVAPKGHRPQAQAADDDAGEGVEEEDEEEGGDGDDDSDDDDDDDDEEEEEELGTEYLVKPVGRAEDEEDASDFEPGDETDEDEDINEDGNQGYGGGDSGKDGTSSKRKRSSKDDSDDDDDDDDNDDDERPPKR</sequence>
<dbReference type="PANTHER" id="PTHR15486">
    <property type="entry name" value="ANCIENT UBIQUITOUS PROTEIN"/>
    <property type="match status" value="1"/>
</dbReference>
<comment type="caution">
    <text evidence="9">The sequence shown here is derived from an EMBL/GenBank/DDBJ whole genome shotgun (WGS) entry which is preliminary data.</text>
</comment>
<keyword evidence="3" id="KW-0808">Transferase</keyword>
<evidence type="ECO:0000256" key="2">
    <source>
        <dbReference type="ARBA" id="ARBA00007937"/>
    </source>
</evidence>